<reference evidence="2" key="1">
    <citation type="journal article" date="2023" name="Proc. Natl. Acad. Sci. U.S.A.">
        <title>Genomic and structural basis for evolution of tropane alkaloid biosynthesis.</title>
        <authorList>
            <person name="Wanga Y.-J."/>
            <person name="Taina T."/>
            <person name="Yua J.-Y."/>
            <person name="Lia J."/>
            <person name="Xua B."/>
            <person name="Chenc J."/>
            <person name="D'Auriad J.C."/>
            <person name="Huanga J.-P."/>
            <person name="Huanga S.-X."/>
        </authorList>
    </citation>
    <scope>NUCLEOTIDE SEQUENCE [LARGE SCALE GENOMIC DNA]</scope>
    <source>
        <strain evidence="2">cv. KIB-2019</strain>
    </source>
</reference>
<proteinExistence type="predicted"/>
<dbReference type="Proteomes" id="UP001152561">
    <property type="component" value="Unassembled WGS sequence"/>
</dbReference>
<dbReference type="AlphaFoldDB" id="A0A9Q1N1F6"/>
<evidence type="ECO:0000313" key="2">
    <source>
        <dbReference type="Proteomes" id="UP001152561"/>
    </source>
</evidence>
<protein>
    <submittedName>
        <fullName evidence="1">Uncharacterized protein</fullName>
    </submittedName>
</protein>
<evidence type="ECO:0000313" key="1">
    <source>
        <dbReference type="EMBL" id="KAJ8571052.1"/>
    </source>
</evidence>
<sequence length="137" mass="15523">MANLNEELQRTINELVAEQIKLLRKEFAEHVIINDAQHDGENDVYSFQKDDKKIRLIPLSPSEVKEMKIQNDKKHKGKSEALLLNAPDIEEESKNGSSIDALVCKEKESPMGDAVESENLKELLIDVFPDDLTPELP</sequence>
<gene>
    <name evidence="1" type="ORF">K7X08_038024</name>
</gene>
<accession>A0A9Q1N1F6</accession>
<keyword evidence="2" id="KW-1185">Reference proteome</keyword>
<organism evidence="1 2">
    <name type="scientific">Anisodus acutangulus</name>
    <dbReference type="NCBI Taxonomy" id="402998"/>
    <lineage>
        <taxon>Eukaryota</taxon>
        <taxon>Viridiplantae</taxon>
        <taxon>Streptophyta</taxon>
        <taxon>Embryophyta</taxon>
        <taxon>Tracheophyta</taxon>
        <taxon>Spermatophyta</taxon>
        <taxon>Magnoliopsida</taxon>
        <taxon>eudicotyledons</taxon>
        <taxon>Gunneridae</taxon>
        <taxon>Pentapetalae</taxon>
        <taxon>asterids</taxon>
        <taxon>lamiids</taxon>
        <taxon>Solanales</taxon>
        <taxon>Solanaceae</taxon>
        <taxon>Solanoideae</taxon>
        <taxon>Hyoscyameae</taxon>
        <taxon>Anisodus</taxon>
    </lineage>
</organism>
<comment type="caution">
    <text evidence="1">The sequence shown here is derived from an EMBL/GenBank/DDBJ whole genome shotgun (WGS) entry which is preliminary data.</text>
</comment>
<dbReference type="EMBL" id="JAJAGQ010000002">
    <property type="protein sequence ID" value="KAJ8571052.1"/>
    <property type="molecule type" value="Genomic_DNA"/>
</dbReference>
<name>A0A9Q1N1F6_9SOLA</name>